<dbReference type="Proteomes" id="UP000219452">
    <property type="component" value="Unassembled WGS sequence"/>
</dbReference>
<dbReference type="EMBL" id="OCNH01000001">
    <property type="protein sequence ID" value="SOD81013.1"/>
    <property type="molecule type" value="Genomic_DNA"/>
</dbReference>
<evidence type="ECO:0000313" key="2">
    <source>
        <dbReference type="Proteomes" id="UP000219452"/>
    </source>
</evidence>
<organism evidence="1 2">
    <name type="scientific">Spirosoma fluviale</name>
    <dbReference type="NCBI Taxonomy" id="1597977"/>
    <lineage>
        <taxon>Bacteria</taxon>
        <taxon>Pseudomonadati</taxon>
        <taxon>Bacteroidota</taxon>
        <taxon>Cytophagia</taxon>
        <taxon>Cytophagales</taxon>
        <taxon>Cytophagaceae</taxon>
        <taxon>Spirosoma</taxon>
    </lineage>
</organism>
<accession>A0A286FCT9</accession>
<gene>
    <name evidence="1" type="ORF">SAMN06269250_1645</name>
</gene>
<dbReference type="AlphaFoldDB" id="A0A286FCT9"/>
<evidence type="ECO:0000313" key="1">
    <source>
        <dbReference type="EMBL" id="SOD81013.1"/>
    </source>
</evidence>
<sequence>MIDIPLETQASVSVQDLYRPVALMSRLPDMPLQRGDKAWIWWKEQIKRCRYGWWAPDGHYLNGYQYFYLNFMQIPVQDEKLNIAEWRQPWYRDNDETIFGYLWRNTSRSLANGKAIPAKNHIEAKCRSIGWTQITLLGVAMWTFIFRPDRAIGMGYSDDEVIGIERLWFQESWAKLHPMFRTWKGQLLEPLYNNKDTFTVGYKDKKNPKIIKEHNNVQFKIIADKAGVFKGQRLNLIIAIEAGKWKGDSLKNFYNENLDCLEMGSYKWGMFLIGGTSNVIINKSTNYKDIYFNYQAYNATRHFTSKSMVLSGFYDLKTGISDQAAAMQHILATRKSREGDPQSYQQYLIENPLTDQECFTPNESFAYDAARINQQVAFLKANGFDTLWRRGRLDYEKDYTNNRRTGRIKFYEDPNGKWLINLEGLPNARYKNLHIAAVDDTYKGADEEKLRARDSRNCMVIYRQPTSHNIKSDMPVAVFLHQTPEMDDIYEEFLKGLKYYDVNQCLYEYNHDGFVKYLRQAGELRRLYYVGGNPGLSVKGKVKTELTYLGNMFFRDGRFQNITSLEILHALSVWGTKENTDIGSAFHLILYLLDATKEREVTLKNGETDMADKGMPSQRVVLGVRPVETPKPALVASGGDNRPGADLRGAERKIIKLGPQPSTSTRLNYPRTQYA</sequence>
<proteinExistence type="predicted"/>
<keyword evidence="2" id="KW-1185">Reference proteome</keyword>
<name>A0A286FCT9_9BACT</name>
<protein>
    <submittedName>
        <fullName evidence="1">Uncharacterized protein</fullName>
    </submittedName>
</protein>
<dbReference type="OrthoDB" id="930789at2"/>
<dbReference type="RefSeq" id="WP_097125262.1">
    <property type="nucleotide sequence ID" value="NZ_OCNH01000001.1"/>
</dbReference>
<reference evidence="2" key="1">
    <citation type="submission" date="2017-09" db="EMBL/GenBank/DDBJ databases">
        <authorList>
            <person name="Varghese N."/>
            <person name="Submissions S."/>
        </authorList>
    </citation>
    <scope>NUCLEOTIDE SEQUENCE [LARGE SCALE GENOMIC DNA]</scope>
    <source>
        <strain evidence="2">DSM 29961</strain>
    </source>
</reference>